<dbReference type="Pfam" id="PF13385">
    <property type="entry name" value="Laminin_G_3"/>
    <property type="match status" value="1"/>
</dbReference>
<name>A0A6J7WDU6_9CAUD</name>
<accession>A0A6J7WDU6</accession>
<organism evidence="1">
    <name type="scientific">uncultured Caudovirales phage</name>
    <dbReference type="NCBI Taxonomy" id="2100421"/>
    <lineage>
        <taxon>Viruses</taxon>
        <taxon>Duplodnaviria</taxon>
        <taxon>Heunggongvirae</taxon>
        <taxon>Uroviricota</taxon>
        <taxon>Caudoviricetes</taxon>
        <taxon>Peduoviridae</taxon>
        <taxon>Maltschvirus</taxon>
        <taxon>Maltschvirus maltsch</taxon>
    </lineage>
</organism>
<dbReference type="Gene3D" id="2.60.120.200">
    <property type="match status" value="1"/>
</dbReference>
<dbReference type="GO" id="GO:0030246">
    <property type="term" value="F:carbohydrate binding"/>
    <property type="evidence" value="ECO:0007669"/>
    <property type="project" value="UniProtKB-KW"/>
</dbReference>
<dbReference type="InterPro" id="IPR013320">
    <property type="entry name" value="ConA-like_dom_sf"/>
</dbReference>
<dbReference type="EMBL" id="LR798230">
    <property type="protein sequence ID" value="CAB5208333.1"/>
    <property type="molecule type" value="Genomic_DNA"/>
</dbReference>
<protein>
    <submittedName>
        <fullName evidence="1">Concanavalin A-like lectin/glucanases superfamily</fullName>
    </submittedName>
</protein>
<sequence>MANINTYGNKILQYNGRFFASTPLLLQNIYSAYNVDGNVNDSLGLKNGTFVGTATYSAGVIGQAINLNGSSYVALPTNTHNLTGNFTLSLWINLTAFSSSSKLASTYTNTGVQNGWTFAITASGGITFNAWNAGTSVSTLTAVNGSISSATWTHLVLVYNSGSGTSLYKNGTLLASGTATTGISYYTTFYPTIGANKYTASLVDGYISGKMDGIFFWDRAFNIDEVAILYKNGSGNQYPF</sequence>
<gene>
    <name evidence="1" type="ORF">UFOVP182_13</name>
</gene>
<evidence type="ECO:0000313" key="1">
    <source>
        <dbReference type="EMBL" id="CAB5208333.1"/>
    </source>
</evidence>
<reference evidence="1" key="1">
    <citation type="submission" date="2020-05" db="EMBL/GenBank/DDBJ databases">
        <authorList>
            <person name="Chiriac C."/>
            <person name="Salcher M."/>
            <person name="Ghai R."/>
            <person name="Kavagutti S V."/>
        </authorList>
    </citation>
    <scope>NUCLEOTIDE SEQUENCE</scope>
</reference>
<keyword evidence="1" id="KW-0430">Lectin</keyword>
<proteinExistence type="predicted"/>
<dbReference type="SUPFAM" id="SSF49899">
    <property type="entry name" value="Concanavalin A-like lectins/glucanases"/>
    <property type="match status" value="1"/>
</dbReference>